<accession>A0A0M0K7I2</accession>
<proteinExistence type="predicted"/>
<comment type="caution">
    <text evidence="2">The sequence shown here is derived from an EMBL/GenBank/DDBJ whole genome shotgun (WGS) entry which is preliminary data.</text>
</comment>
<keyword evidence="3" id="KW-1185">Reference proteome</keyword>
<dbReference type="Proteomes" id="UP000037460">
    <property type="component" value="Unassembled WGS sequence"/>
</dbReference>
<evidence type="ECO:0000256" key="1">
    <source>
        <dbReference type="SAM" id="MobiDB-lite"/>
    </source>
</evidence>
<organism evidence="2 3">
    <name type="scientific">Chrysochromulina tobinii</name>
    <dbReference type="NCBI Taxonomy" id="1460289"/>
    <lineage>
        <taxon>Eukaryota</taxon>
        <taxon>Haptista</taxon>
        <taxon>Haptophyta</taxon>
        <taxon>Prymnesiophyceae</taxon>
        <taxon>Prymnesiales</taxon>
        <taxon>Chrysochromulinaceae</taxon>
        <taxon>Chrysochromulina</taxon>
    </lineage>
</organism>
<name>A0A0M0K7I2_9EUKA</name>
<dbReference type="EMBL" id="JWZX01001187">
    <property type="protein sequence ID" value="KOO34532.1"/>
    <property type="molecule type" value="Genomic_DNA"/>
</dbReference>
<feature type="compositionally biased region" description="Basic and acidic residues" evidence="1">
    <location>
        <begin position="149"/>
        <end position="159"/>
    </location>
</feature>
<feature type="region of interest" description="Disordered" evidence="1">
    <location>
        <begin position="469"/>
        <end position="490"/>
    </location>
</feature>
<dbReference type="AlphaFoldDB" id="A0A0M0K7I2"/>
<gene>
    <name evidence="2" type="ORF">Ctob_011065</name>
</gene>
<evidence type="ECO:0000313" key="2">
    <source>
        <dbReference type="EMBL" id="KOO34532.1"/>
    </source>
</evidence>
<feature type="region of interest" description="Disordered" evidence="1">
    <location>
        <begin position="141"/>
        <end position="160"/>
    </location>
</feature>
<sequence length="500" mass="56688">MPKLFEFAFFPAAKDADKFHLLRLDQLASLLNVNHKDSMFLDDRGVERPYQDLDKYIFYSYERISLKQPEKLNPSPNRKYLTFDPSFRVVNRPATPQILMLFEENRNPGRQPWVFQRWCVGWDHVILAKSRSHTVTHTTMRLNGPRQEPNFHRKEKEKTTVPVTIPTSLHEEEVQRPTGHFDEAMADEAPLAFAAQLAEDAAANAKARSAGTRELTNVEDCIAHRAAAQPAAAAAAATPVEFERTPAEPALPSMRRIAEMHLERHLSTKPTISERVEELLKESIKKDQISVHSHFKEWNIKEWLPDLHRELSHELEVDKDITAFFLEALVREAQKGTAWNNKEKLHAGDEREKLARKQELLSRIVTYEQLCCVSGARLASGTPTTAWALTKLATEVNCTTTYLGQYLGKTKEFKAAVDRLVVSSRDLDASSSVERDSSEARIEARIADAAISIAHKDYISGYKAKSKRLSADPVGKGNMDRRGNEGEAGVERLLQVQHRH</sequence>
<evidence type="ECO:0000313" key="3">
    <source>
        <dbReference type="Proteomes" id="UP000037460"/>
    </source>
</evidence>
<reference evidence="3" key="1">
    <citation type="journal article" date="2015" name="PLoS Genet.">
        <title>Genome Sequence and Transcriptome Analyses of Chrysochromulina tobin: Metabolic Tools for Enhanced Algal Fitness in the Prominent Order Prymnesiales (Haptophyceae).</title>
        <authorList>
            <person name="Hovde B.T."/>
            <person name="Deodato C.R."/>
            <person name="Hunsperger H.M."/>
            <person name="Ryken S.A."/>
            <person name="Yost W."/>
            <person name="Jha R.K."/>
            <person name="Patterson J."/>
            <person name="Monnat R.J. Jr."/>
            <person name="Barlow S.B."/>
            <person name="Starkenburg S.R."/>
            <person name="Cattolico R.A."/>
        </authorList>
    </citation>
    <scope>NUCLEOTIDE SEQUENCE</scope>
    <source>
        <strain evidence="3">CCMP291</strain>
    </source>
</reference>
<protein>
    <submittedName>
        <fullName evidence="2">Uncharacterized protein</fullName>
    </submittedName>
</protein>